<dbReference type="Proteomes" id="UP000319715">
    <property type="component" value="Unassembled WGS sequence"/>
</dbReference>
<dbReference type="EMBL" id="VICF01000004">
    <property type="protein sequence ID" value="TQC74621.1"/>
    <property type="molecule type" value="Genomic_DNA"/>
</dbReference>
<accession>A0ABY3A0T1</accession>
<evidence type="ECO:0000313" key="2">
    <source>
        <dbReference type="Proteomes" id="UP000319715"/>
    </source>
</evidence>
<organism evidence="1 2">
    <name type="scientific">Pantoea dispersa</name>
    <dbReference type="NCBI Taxonomy" id="59814"/>
    <lineage>
        <taxon>Bacteria</taxon>
        <taxon>Pseudomonadati</taxon>
        <taxon>Pseudomonadota</taxon>
        <taxon>Gammaproteobacteria</taxon>
        <taxon>Enterobacterales</taxon>
        <taxon>Erwiniaceae</taxon>
        <taxon>Pantoea</taxon>
    </lineage>
</organism>
<name>A0ABY3A0T1_9GAMM</name>
<reference evidence="1 2" key="1">
    <citation type="submission" date="2019-06" db="EMBL/GenBank/DDBJ databases">
        <title>Pantoea dispersa Assembly.</title>
        <authorList>
            <person name="Wang J."/>
        </authorList>
    </citation>
    <scope>NUCLEOTIDE SEQUENCE [LARGE SCALE GENOMIC DNA]</scope>
    <source>
        <strain evidence="2">bio</strain>
    </source>
</reference>
<proteinExistence type="predicted"/>
<protein>
    <submittedName>
        <fullName evidence="1">Uncharacterized protein</fullName>
    </submittedName>
</protein>
<keyword evidence="2" id="KW-1185">Reference proteome</keyword>
<gene>
    <name evidence="1" type="ORF">FK492_12765</name>
</gene>
<comment type="caution">
    <text evidence="1">The sequence shown here is derived from an EMBL/GenBank/DDBJ whole genome shotgun (WGS) entry which is preliminary data.</text>
</comment>
<evidence type="ECO:0000313" key="1">
    <source>
        <dbReference type="EMBL" id="TQC74621.1"/>
    </source>
</evidence>
<sequence>MKHEPLRFRQGAERIRCALAG</sequence>
<dbReference type="NCBIfam" id="TIGR01053">
    <property type="entry name" value="LSD1"/>
    <property type="match status" value="1"/>
</dbReference>